<evidence type="ECO:0000313" key="2">
    <source>
        <dbReference type="Proteomes" id="UP000024635"/>
    </source>
</evidence>
<dbReference type="EMBL" id="JARK01000323">
    <property type="protein sequence ID" value="EYC38351.1"/>
    <property type="molecule type" value="Genomic_DNA"/>
</dbReference>
<accession>A0A016WFF8</accession>
<gene>
    <name evidence="1" type="primary">Acey_s0723.g1844</name>
    <name evidence="1" type="ORF">Y032_0723g1844</name>
</gene>
<evidence type="ECO:0000313" key="1">
    <source>
        <dbReference type="EMBL" id="EYC38351.1"/>
    </source>
</evidence>
<reference evidence="2" key="1">
    <citation type="journal article" date="2015" name="Nat. Genet.">
        <title>The genome and transcriptome of the zoonotic hookworm Ancylostoma ceylanicum identify infection-specific gene families.</title>
        <authorList>
            <person name="Schwarz E.M."/>
            <person name="Hu Y."/>
            <person name="Antoshechkin I."/>
            <person name="Miller M.M."/>
            <person name="Sternberg P.W."/>
            <person name="Aroian R.V."/>
        </authorList>
    </citation>
    <scope>NUCLEOTIDE SEQUENCE</scope>
    <source>
        <strain evidence="2">HY135</strain>
    </source>
</reference>
<organism evidence="1 2">
    <name type="scientific">Ancylostoma ceylanicum</name>
    <dbReference type="NCBI Taxonomy" id="53326"/>
    <lineage>
        <taxon>Eukaryota</taxon>
        <taxon>Metazoa</taxon>
        <taxon>Ecdysozoa</taxon>
        <taxon>Nematoda</taxon>
        <taxon>Chromadorea</taxon>
        <taxon>Rhabditida</taxon>
        <taxon>Rhabditina</taxon>
        <taxon>Rhabditomorpha</taxon>
        <taxon>Strongyloidea</taxon>
        <taxon>Ancylostomatidae</taxon>
        <taxon>Ancylostomatinae</taxon>
        <taxon>Ancylostoma</taxon>
    </lineage>
</organism>
<keyword evidence="2" id="KW-1185">Reference proteome</keyword>
<comment type="caution">
    <text evidence="1">The sequence shown here is derived from an EMBL/GenBank/DDBJ whole genome shotgun (WGS) entry which is preliminary data.</text>
</comment>
<proteinExistence type="predicted"/>
<name>A0A016WFF8_9BILA</name>
<protein>
    <submittedName>
        <fullName evidence="1">Uncharacterized protein</fullName>
    </submittedName>
</protein>
<sequence length="70" mass="8098">MRTKTSIAASAVTETAILLEEHNLIKRPKRKSSVYNDLDAIVMPTRLVMWYDLFFCPTFRQIVAFINHSP</sequence>
<dbReference type="Proteomes" id="UP000024635">
    <property type="component" value="Unassembled WGS sequence"/>
</dbReference>
<dbReference type="AlphaFoldDB" id="A0A016WFF8"/>